<comment type="cofactor">
    <cofactor evidence="1 9">
        <name>Zn(2+)</name>
        <dbReference type="ChEBI" id="CHEBI:29105"/>
    </cofactor>
</comment>
<dbReference type="InterPro" id="IPR002328">
    <property type="entry name" value="ADH_Zn_CS"/>
</dbReference>
<comment type="similarity">
    <text evidence="2 9">Belongs to the zinc-containing alcohol dehydrogenase family.</text>
</comment>
<dbReference type="PROSITE" id="PS00059">
    <property type="entry name" value="ADH_ZINC"/>
    <property type="match status" value="1"/>
</dbReference>
<proteinExistence type="inferred from homology"/>
<dbReference type="Gene3D" id="3.40.50.720">
    <property type="entry name" value="NAD(P)-binding Rossmann-like Domain"/>
    <property type="match status" value="1"/>
</dbReference>
<keyword evidence="6" id="KW-0520">NAD</keyword>
<reference evidence="12" key="1">
    <citation type="submission" date="2022-01" db="EMBL/GenBank/DDBJ databases">
        <authorList>
            <person name="King R."/>
        </authorList>
    </citation>
    <scope>NUCLEOTIDE SEQUENCE</scope>
</reference>
<evidence type="ECO:0000256" key="2">
    <source>
        <dbReference type="ARBA" id="ARBA00008072"/>
    </source>
</evidence>
<dbReference type="CDD" id="cd05285">
    <property type="entry name" value="sorbitol_DH"/>
    <property type="match status" value="1"/>
</dbReference>
<dbReference type="Proteomes" id="UP001152799">
    <property type="component" value="Chromosome 3"/>
</dbReference>
<evidence type="ECO:0000256" key="7">
    <source>
        <dbReference type="ARBA" id="ARBA00026132"/>
    </source>
</evidence>
<feature type="domain" description="Alcohol dehydrogenase-like N-terminal" evidence="11">
    <location>
        <begin position="67"/>
        <end position="180"/>
    </location>
</feature>
<dbReference type="Gene3D" id="3.90.180.10">
    <property type="entry name" value="Medium-chain alcohol dehydrogenases, catalytic domain"/>
    <property type="match status" value="1"/>
</dbReference>
<gene>
    <name evidence="12" type="ORF">CEUTPL_LOCUS6766</name>
</gene>
<dbReference type="Pfam" id="PF00107">
    <property type="entry name" value="ADH_zinc_N"/>
    <property type="match status" value="1"/>
</dbReference>
<keyword evidence="3 9" id="KW-0479">Metal-binding</keyword>
<dbReference type="SUPFAM" id="SSF51735">
    <property type="entry name" value="NAD(P)-binding Rossmann-fold domains"/>
    <property type="match status" value="1"/>
</dbReference>
<dbReference type="GO" id="GO:0003939">
    <property type="term" value="F:L-iditol 2-dehydrogenase (NAD+) activity"/>
    <property type="evidence" value="ECO:0007669"/>
    <property type="project" value="TreeGrafter"/>
</dbReference>
<dbReference type="SUPFAM" id="SSF50129">
    <property type="entry name" value="GroES-like"/>
    <property type="match status" value="1"/>
</dbReference>
<evidence type="ECO:0000259" key="11">
    <source>
        <dbReference type="Pfam" id="PF08240"/>
    </source>
</evidence>
<dbReference type="OrthoDB" id="1879366at2759"/>
<dbReference type="InterPro" id="IPR013149">
    <property type="entry name" value="ADH-like_C"/>
</dbReference>
<dbReference type="GO" id="GO:0006062">
    <property type="term" value="P:sorbitol catabolic process"/>
    <property type="evidence" value="ECO:0007669"/>
    <property type="project" value="TreeGrafter"/>
</dbReference>
<evidence type="ECO:0000256" key="4">
    <source>
        <dbReference type="ARBA" id="ARBA00022833"/>
    </source>
</evidence>
<keyword evidence="13" id="KW-1185">Reference proteome</keyword>
<dbReference type="EMBL" id="OU892279">
    <property type="protein sequence ID" value="CAG9766178.1"/>
    <property type="molecule type" value="Genomic_DNA"/>
</dbReference>
<dbReference type="InterPro" id="IPR011032">
    <property type="entry name" value="GroES-like_sf"/>
</dbReference>
<dbReference type="InterPro" id="IPR045306">
    <property type="entry name" value="SDH-like"/>
</dbReference>
<dbReference type="InterPro" id="IPR036291">
    <property type="entry name" value="NAD(P)-bd_dom_sf"/>
</dbReference>
<dbReference type="Pfam" id="PF08240">
    <property type="entry name" value="ADH_N"/>
    <property type="match status" value="1"/>
</dbReference>
<dbReference type="AlphaFoldDB" id="A0A9N9MPU9"/>
<dbReference type="PANTHER" id="PTHR43161">
    <property type="entry name" value="SORBITOL DEHYDROGENASE"/>
    <property type="match status" value="1"/>
</dbReference>
<evidence type="ECO:0000256" key="6">
    <source>
        <dbReference type="ARBA" id="ARBA00023027"/>
    </source>
</evidence>
<dbReference type="InterPro" id="IPR013154">
    <property type="entry name" value="ADH-like_N"/>
</dbReference>
<feature type="domain" description="Alcohol dehydrogenase-like C-terminal" evidence="10">
    <location>
        <begin position="219"/>
        <end position="348"/>
    </location>
</feature>
<evidence type="ECO:0000256" key="1">
    <source>
        <dbReference type="ARBA" id="ARBA00001947"/>
    </source>
</evidence>
<evidence type="ECO:0000313" key="12">
    <source>
        <dbReference type="EMBL" id="CAG9766178.1"/>
    </source>
</evidence>
<organism evidence="12 13">
    <name type="scientific">Ceutorhynchus assimilis</name>
    <name type="common">cabbage seed weevil</name>
    <dbReference type="NCBI Taxonomy" id="467358"/>
    <lineage>
        <taxon>Eukaryota</taxon>
        <taxon>Metazoa</taxon>
        <taxon>Ecdysozoa</taxon>
        <taxon>Arthropoda</taxon>
        <taxon>Hexapoda</taxon>
        <taxon>Insecta</taxon>
        <taxon>Pterygota</taxon>
        <taxon>Neoptera</taxon>
        <taxon>Endopterygota</taxon>
        <taxon>Coleoptera</taxon>
        <taxon>Polyphaga</taxon>
        <taxon>Cucujiformia</taxon>
        <taxon>Curculionidae</taxon>
        <taxon>Ceutorhynchinae</taxon>
        <taxon>Ceutorhynchus</taxon>
    </lineage>
</organism>
<sequence length="400" mass="43955">MLKFLPSLFHQNCQNISPLLSFSENTNLPNIRHCSCNDSAEQNKNLSAVLHGKTDLRMENRPIPKHGANQVLLQMEVVGICGSDVHFYLDGKLGPFVVKSPMVIGHEGSGTVLECGEDVVNLKPGDKVAIEPQMSCKKCNFCKSGNYHLCPDIYFCATPPDDGNLSRYYVHDADFCHKLPCSLDFEHGTLMEPLAVGVHACKRAEVSCGDSVLIIGSGPIGLVSLLAARAYGASRTLVLDIDDFKIQKALQLGADCAINVKGCEDKAIVKSIHDIFGHHPHKTIECCGFEKTFRIGMEATRSGGKMALVGMATDKAHLPIGECIFREVDLLGVFRYANDYPTAIKMVESGIFDPKPLITHHFKLEDAKKAFETASGKKESFIKIMIHANPKWQPLNKEKC</sequence>
<dbReference type="PANTHER" id="PTHR43161:SF9">
    <property type="entry name" value="SORBITOL DEHYDROGENASE"/>
    <property type="match status" value="1"/>
</dbReference>
<keyword evidence="5" id="KW-0560">Oxidoreductase</keyword>
<dbReference type="GO" id="GO:0008270">
    <property type="term" value="F:zinc ion binding"/>
    <property type="evidence" value="ECO:0007669"/>
    <property type="project" value="InterPro"/>
</dbReference>
<dbReference type="FunFam" id="3.40.50.720:FF:000068">
    <property type="entry name" value="Sorbitol dehydrogenase"/>
    <property type="match status" value="1"/>
</dbReference>
<keyword evidence="4 9" id="KW-0862">Zinc</keyword>
<accession>A0A9N9MPU9</accession>
<evidence type="ECO:0000256" key="3">
    <source>
        <dbReference type="ARBA" id="ARBA00022723"/>
    </source>
</evidence>
<evidence type="ECO:0000313" key="13">
    <source>
        <dbReference type="Proteomes" id="UP001152799"/>
    </source>
</evidence>
<evidence type="ECO:0000259" key="10">
    <source>
        <dbReference type="Pfam" id="PF00107"/>
    </source>
</evidence>
<name>A0A9N9MPU9_9CUCU</name>
<evidence type="ECO:0000256" key="8">
    <source>
        <dbReference type="ARBA" id="ARBA00032485"/>
    </source>
</evidence>
<protein>
    <recommendedName>
        <fullName evidence="7">Sorbitol dehydrogenase</fullName>
    </recommendedName>
    <alternativeName>
        <fullName evidence="8">Polyol dehydrogenase</fullName>
    </alternativeName>
</protein>
<evidence type="ECO:0000256" key="5">
    <source>
        <dbReference type="ARBA" id="ARBA00023002"/>
    </source>
</evidence>
<evidence type="ECO:0000256" key="9">
    <source>
        <dbReference type="RuleBase" id="RU361277"/>
    </source>
</evidence>